<name>A0A226DNP4_FOLCA</name>
<organism evidence="2 3">
    <name type="scientific">Folsomia candida</name>
    <name type="common">Springtail</name>
    <dbReference type="NCBI Taxonomy" id="158441"/>
    <lineage>
        <taxon>Eukaryota</taxon>
        <taxon>Metazoa</taxon>
        <taxon>Ecdysozoa</taxon>
        <taxon>Arthropoda</taxon>
        <taxon>Hexapoda</taxon>
        <taxon>Collembola</taxon>
        <taxon>Entomobryomorpha</taxon>
        <taxon>Isotomoidea</taxon>
        <taxon>Isotomidae</taxon>
        <taxon>Proisotominae</taxon>
        <taxon>Folsomia</taxon>
    </lineage>
</organism>
<gene>
    <name evidence="2" type="ORF">Fcan01_18119</name>
</gene>
<dbReference type="Proteomes" id="UP000198287">
    <property type="component" value="Unassembled WGS sequence"/>
</dbReference>
<keyword evidence="1" id="KW-0732">Signal</keyword>
<feature type="chain" id="PRO_5013189140" evidence="1">
    <location>
        <begin position="24"/>
        <end position="137"/>
    </location>
</feature>
<feature type="signal peptide" evidence="1">
    <location>
        <begin position="1"/>
        <end position="23"/>
    </location>
</feature>
<proteinExistence type="predicted"/>
<protein>
    <submittedName>
        <fullName evidence="2">Uncharacterized protein</fullName>
    </submittedName>
</protein>
<evidence type="ECO:0000256" key="1">
    <source>
        <dbReference type="SAM" id="SignalP"/>
    </source>
</evidence>
<accession>A0A226DNP4</accession>
<dbReference type="AlphaFoldDB" id="A0A226DNP4"/>
<keyword evidence="3" id="KW-1185">Reference proteome</keyword>
<evidence type="ECO:0000313" key="3">
    <source>
        <dbReference type="Proteomes" id="UP000198287"/>
    </source>
</evidence>
<evidence type="ECO:0000313" key="2">
    <source>
        <dbReference type="EMBL" id="OXA46853.1"/>
    </source>
</evidence>
<reference evidence="2 3" key="1">
    <citation type="submission" date="2015-12" db="EMBL/GenBank/DDBJ databases">
        <title>The genome of Folsomia candida.</title>
        <authorList>
            <person name="Faddeeva A."/>
            <person name="Derks M.F."/>
            <person name="Anvar Y."/>
            <person name="Smit S."/>
            <person name="Van Straalen N."/>
            <person name="Roelofs D."/>
        </authorList>
    </citation>
    <scope>NUCLEOTIDE SEQUENCE [LARGE SCALE GENOMIC DNA]</scope>
    <source>
        <strain evidence="2 3">VU population</strain>
        <tissue evidence="2">Whole body</tissue>
    </source>
</reference>
<comment type="caution">
    <text evidence="2">The sequence shown here is derived from an EMBL/GenBank/DDBJ whole genome shotgun (WGS) entry which is preliminary data.</text>
</comment>
<sequence>MRSKYGKMFQLLLALGLVNLSCAIKEDHGLMDLMEISVKKPSEPVLAENEKIFPARKNRAPRQQRWPFVVYGGCSARPRLIENIPGVAETVNVIGPDQYDEEDKLHQFTEADFELNGEPSVVDMIMSSLHHRPYQQN</sequence>
<dbReference type="EMBL" id="LNIX01000014">
    <property type="protein sequence ID" value="OXA46853.1"/>
    <property type="molecule type" value="Genomic_DNA"/>
</dbReference>